<dbReference type="InterPro" id="IPR006530">
    <property type="entry name" value="YD"/>
</dbReference>
<dbReference type="Gene3D" id="2.180.10.10">
    <property type="entry name" value="RHS repeat-associated core"/>
    <property type="match status" value="1"/>
</dbReference>
<reference evidence="2" key="1">
    <citation type="submission" date="2021-03" db="EMBL/GenBank/DDBJ databases">
        <authorList>
            <person name="Wang G."/>
        </authorList>
    </citation>
    <scope>NUCLEOTIDE SEQUENCE</scope>
    <source>
        <strain evidence="2">KCTC 12899</strain>
    </source>
</reference>
<keyword evidence="3" id="KW-1185">Reference proteome</keyword>
<dbReference type="NCBIfam" id="TIGR01643">
    <property type="entry name" value="YD_repeat_2x"/>
    <property type="match status" value="2"/>
</dbReference>
<gene>
    <name evidence="2" type="ORF">J3U88_30720</name>
</gene>
<dbReference type="RefSeq" id="WP_207862850.1">
    <property type="nucleotide sequence ID" value="NZ_JAFREP010000044.1"/>
</dbReference>
<organism evidence="2 3">
    <name type="scientific">Acanthopleuribacter pedis</name>
    <dbReference type="NCBI Taxonomy" id="442870"/>
    <lineage>
        <taxon>Bacteria</taxon>
        <taxon>Pseudomonadati</taxon>
        <taxon>Acidobacteriota</taxon>
        <taxon>Holophagae</taxon>
        <taxon>Acanthopleuribacterales</taxon>
        <taxon>Acanthopleuribacteraceae</taxon>
        <taxon>Acanthopleuribacter</taxon>
    </lineage>
</organism>
<proteinExistence type="predicted"/>
<dbReference type="Proteomes" id="UP000664417">
    <property type="component" value="Unassembled WGS sequence"/>
</dbReference>
<evidence type="ECO:0000256" key="1">
    <source>
        <dbReference type="SAM" id="MobiDB-lite"/>
    </source>
</evidence>
<name>A0A8J7U5S9_9BACT</name>
<dbReference type="EMBL" id="JAFREP010000044">
    <property type="protein sequence ID" value="MBO1322878.1"/>
    <property type="molecule type" value="Genomic_DNA"/>
</dbReference>
<protein>
    <submittedName>
        <fullName evidence="2">RHS repeat protein</fullName>
    </submittedName>
</protein>
<comment type="caution">
    <text evidence="2">The sequence shown here is derived from an EMBL/GenBank/DDBJ whole genome shotgun (WGS) entry which is preliminary data.</text>
</comment>
<accession>A0A8J7U5S9</accession>
<dbReference type="AlphaFoldDB" id="A0A8J7U5S9"/>
<feature type="region of interest" description="Disordered" evidence="1">
    <location>
        <begin position="1"/>
        <end position="30"/>
    </location>
</feature>
<sequence length="70" mass="7854">MANYHAPGTTSATTRYDERGRPISGIDPHGHAWSVTYNDNGQVATYTNPRGMVYDYGYHLRSAITRDDFS</sequence>
<dbReference type="InterPro" id="IPR031325">
    <property type="entry name" value="RHS_repeat"/>
</dbReference>
<evidence type="ECO:0000313" key="2">
    <source>
        <dbReference type="EMBL" id="MBO1322878.1"/>
    </source>
</evidence>
<dbReference type="Pfam" id="PF05593">
    <property type="entry name" value="RHS_repeat"/>
    <property type="match status" value="1"/>
</dbReference>
<evidence type="ECO:0000313" key="3">
    <source>
        <dbReference type="Proteomes" id="UP000664417"/>
    </source>
</evidence>